<dbReference type="EMBL" id="UYJE01004563">
    <property type="protein sequence ID" value="VDI29170.1"/>
    <property type="molecule type" value="Genomic_DNA"/>
</dbReference>
<feature type="domain" description="Ig-like" evidence="6">
    <location>
        <begin position="163"/>
        <end position="246"/>
    </location>
</feature>
<dbReference type="InterPro" id="IPR051275">
    <property type="entry name" value="Cell_adhesion_signaling"/>
</dbReference>
<dbReference type="GO" id="GO:0050839">
    <property type="term" value="F:cell adhesion molecule binding"/>
    <property type="evidence" value="ECO:0007669"/>
    <property type="project" value="TreeGrafter"/>
</dbReference>
<comment type="subcellular location">
    <subcellularLocation>
        <location evidence="1">Membrane</location>
        <topology evidence="1">Single-pass type I membrane protein</topology>
    </subcellularLocation>
</comment>
<comment type="caution">
    <text evidence="7">The sequence shown here is derived from an EMBL/GenBank/DDBJ whole genome shotgun (WGS) entry which is preliminary data.</text>
</comment>
<feature type="domain" description="Ig-like" evidence="6">
    <location>
        <begin position="253"/>
        <end position="341"/>
    </location>
</feature>
<evidence type="ECO:0000259" key="6">
    <source>
        <dbReference type="PROSITE" id="PS50835"/>
    </source>
</evidence>
<evidence type="ECO:0000256" key="4">
    <source>
        <dbReference type="ARBA" id="ARBA00023180"/>
    </source>
</evidence>
<keyword evidence="4" id="KW-0325">Glycoprotein</keyword>
<evidence type="ECO:0000256" key="3">
    <source>
        <dbReference type="ARBA" id="ARBA00023157"/>
    </source>
</evidence>
<dbReference type="InterPro" id="IPR013783">
    <property type="entry name" value="Ig-like_fold"/>
</dbReference>
<keyword evidence="3" id="KW-1015">Disulfide bond</keyword>
<feature type="non-terminal residue" evidence="7">
    <location>
        <position position="1"/>
    </location>
</feature>
<dbReference type="InterPro" id="IPR003599">
    <property type="entry name" value="Ig_sub"/>
</dbReference>
<reference evidence="7" key="1">
    <citation type="submission" date="2018-11" db="EMBL/GenBank/DDBJ databases">
        <authorList>
            <person name="Alioto T."/>
            <person name="Alioto T."/>
        </authorList>
    </citation>
    <scope>NUCLEOTIDE SEQUENCE</scope>
</reference>
<dbReference type="AlphaFoldDB" id="A0A8B6E617"/>
<protein>
    <recommendedName>
        <fullName evidence="6">Ig-like domain-containing protein</fullName>
    </recommendedName>
</protein>
<dbReference type="PROSITE" id="PS50835">
    <property type="entry name" value="IG_LIKE"/>
    <property type="match status" value="2"/>
</dbReference>
<evidence type="ECO:0000256" key="5">
    <source>
        <dbReference type="ARBA" id="ARBA00023319"/>
    </source>
</evidence>
<dbReference type="SMART" id="SM00409">
    <property type="entry name" value="IG"/>
    <property type="match status" value="2"/>
</dbReference>
<dbReference type="InterPro" id="IPR036179">
    <property type="entry name" value="Ig-like_dom_sf"/>
</dbReference>
<evidence type="ECO:0000256" key="1">
    <source>
        <dbReference type="ARBA" id="ARBA00004479"/>
    </source>
</evidence>
<dbReference type="PANTHER" id="PTHR11640">
    <property type="entry name" value="NEPHRIN"/>
    <property type="match status" value="1"/>
</dbReference>
<evidence type="ECO:0000313" key="8">
    <source>
        <dbReference type="Proteomes" id="UP000596742"/>
    </source>
</evidence>
<dbReference type="InterPro" id="IPR007110">
    <property type="entry name" value="Ig-like_dom"/>
</dbReference>
<keyword evidence="8" id="KW-1185">Reference proteome</keyword>
<dbReference type="GO" id="GO:0005886">
    <property type="term" value="C:plasma membrane"/>
    <property type="evidence" value="ECO:0007669"/>
    <property type="project" value="TreeGrafter"/>
</dbReference>
<sequence length="345" mass="38708">MLCFKNKTGSRGKEAEEEMELYKVEELTQKIKLVDAKGKEHIGKMGQIGAINRAVNVTKYVSRGRSIVLECQVDSNSKAIWDGPNGENGSIVYADGSMINPKLSNKRKLKLVGSMDNREYNMEIRNISTREEGVYRCSQRNLINRTTRATFVLLLIQVEPKNPQIHGKINGKLDGQEGVHLQLLCTVTSGIPNETITWYNVSSKIDKGGPAILNTTITPSRYDHKKKYICSINHTSLQKPLQEIVTLDIKYPPDINVLLNVENKVVECSPNGIPPNFTFYQWQHRSEYGQLIRSLPDSPILKLDSTDGNIENYQLNGVYECRAENGISDANGTTVRTGKINVLLK</sequence>
<organism evidence="7 8">
    <name type="scientific">Mytilus galloprovincialis</name>
    <name type="common">Mediterranean mussel</name>
    <dbReference type="NCBI Taxonomy" id="29158"/>
    <lineage>
        <taxon>Eukaryota</taxon>
        <taxon>Metazoa</taxon>
        <taxon>Spiralia</taxon>
        <taxon>Lophotrochozoa</taxon>
        <taxon>Mollusca</taxon>
        <taxon>Bivalvia</taxon>
        <taxon>Autobranchia</taxon>
        <taxon>Pteriomorphia</taxon>
        <taxon>Mytilida</taxon>
        <taxon>Mytiloidea</taxon>
        <taxon>Mytilidae</taxon>
        <taxon>Mytilinae</taxon>
        <taxon>Mytilus</taxon>
    </lineage>
</organism>
<name>A0A8B6E617_MYTGA</name>
<dbReference type="GO" id="GO:0098609">
    <property type="term" value="P:cell-cell adhesion"/>
    <property type="evidence" value="ECO:0007669"/>
    <property type="project" value="TreeGrafter"/>
</dbReference>
<accession>A0A8B6E617</accession>
<keyword evidence="5" id="KW-0393">Immunoglobulin domain</keyword>
<dbReference type="PANTHER" id="PTHR11640:SF31">
    <property type="entry name" value="IRREGULAR CHIASM C-ROUGHEST PROTEIN-RELATED"/>
    <property type="match status" value="1"/>
</dbReference>
<dbReference type="OrthoDB" id="6135318at2759"/>
<dbReference type="Gene3D" id="2.60.40.10">
    <property type="entry name" value="Immunoglobulins"/>
    <property type="match status" value="2"/>
</dbReference>
<dbReference type="Proteomes" id="UP000596742">
    <property type="component" value="Unassembled WGS sequence"/>
</dbReference>
<dbReference type="GO" id="GO:0005911">
    <property type="term" value="C:cell-cell junction"/>
    <property type="evidence" value="ECO:0007669"/>
    <property type="project" value="TreeGrafter"/>
</dbReference>
<gene>
    <name evidence="7" type="ORF">MGAL_10B051372</name>
</gene>
<keyword evidence="2" id="KW-0472">Membrane</keyword>
<evidence type="ECO:0000256" key="2">
    <source>
        <dbReference type="ARBA" id="ARBA00023136"/>
    </source>
</evidence>
<evidence type="ECO:0000313" key="7">
    <source>
        <dbReference type="EMBL" id="VDI29170.1"/>
    </source>
</evidence>
<dbReference type="SUPFAM" id="SSF48726">
    <property type="entry name" value="Immunoglobulin"/>
    <property type="match status" value="2"/>
</dbReference>
<proteinExistence type="predicted"/>